<dbReference type="STRING" id="1209926.A0A1G4AT89"/>
<dbReference type="SUPFAM" id="SSF54001">
    <property type="entry name" value="Cysteine proteinases"/>
    <property type="match status" value="1"/>
</dbReference>
<organism evidence="7 8">
    <name type="scientific">Colletotrichum orchidophilum</name>
    <dbReference type="NCBI Taxonomy" id="1209926"/>
    <lineage>
        <taxon>Eukaryota</taxon>
        <taxon>Fungi</taxon>
        <taxon>Dikarya</taxon>
        <taxon>Ascomycota</taxon>
        <taxon>Pezizomycotina</taxon>
        <taxon>Sordariomycetes</taxon>
        <taxon>Hypocreomycetidae</taxon>
        <taxon>Glomerellales</taxon>
        <taxon>Glomerellaceae</taxon>
        <taxon>Colletotrichum</taxon>
    </lineage>
</organism>
<feature type="region of interest" description="Disordered" evidence="5">
    <location>
        <begin position="181"/>
        <end position="209"/>
    </location>
</feature>
<dbReference type="PROSITE" id="PS50600">
    <property type="entry name" value="ULP_PROTEASE"/>
    <property type="match status" value="1"/>
</dbReference>
<dbReference type="GeneID" id="34565549"/>
<reference evidence="7 8" key="1">
    <citation type="submission" date="2016-09" db="EMBL/GenBank/DDBJ databases">
        <authorList>
            <person name="Capua I."/>
            <person name="De Benedictis P."/>
            <person name="Joannis T."/>
            <person name="Lombin L.H."/>
            <person name="Cattoli G."/>
        </authorList>
    </citation>
    <scope>NUCLEOTIDE SEQUENCE [LARGE SCALE GENOMIC DNA]</scope>
    <source>
        <strain evidence="7 8">IMI 309357</strain>
    </source>
</reference>
<feature type="compositionally biased region" description="Basic and acidic residues" evidence="5">
    <location>
        <begin position="120"/>
        <end position="139"/>
    </location>
</feature>
<feature type="region of interest" description="Disordered" evidence="5">
    <location>
        <begin position="118"/>
        <end position="152"/>
    </location>
</feature>
<evidence type="ECO:0000256" key="2">
    <source>
        <dbReference type="ARBA" id="ARBA00022670"/>
    </source>
</evidence>
<feature type="compositionally biased region" description="Basic residues" evidence="5">
    <location>
        <begin position="846"/>
        <end position="855"/>
    </location>
</feature>
<evidence type="ECO:0000256" key="3">
    <source>
        <dbReference type="ARBA" id="ARBA00022801"/>
    </source>
</evidence>
<feature type="domain" description="Ubiquitin-like protease family profile" evidence="6">
    <location>
        <begin position="1075"/>
        <end position="1247"/>
    </location>
</feature>
<dbReference type="OrthoDB" id="1939479at2759"/>
<feature type="compositionally biased region" description="Polar residues" evidence="5">
    <location>
        <begin position="393"/>
        <end position="406"/>
    </location>
</feature>
<dbReference type="PANTHER" id="PTHR12606:SF141">
    <property type="entry name" value="GH15225P-RELATED"/>
    <property type="match status" value="1"/>
</dbReference>
<dbReference type="GO" id="GO:0006508">
    <property type="term" value="P:proteolysis"/>
    <property type="evidence" value="ECO:0007669"/>
    <property type="project" value="UniProtKB-KW"/>
</dbReference>
<dbReference type="Pfam" id="PF02902">
    <property type="entry name" value="Peptidase_C48"/>
    <property type="match status" value="1"/>
</dbReference>
<feature type="compositionally biased region" description="Polar residues" evidence="5">
    <location>
        <begin position="858"/>
        <end position="872"/>
    </location>
</feature>
<dbReference type="RefSeq" id="XP_022469472.1">
    <property type="nucleotide sequence ID" value="XM_022624039.1"/>
</dbReference>
<keyword evidence="2 7" id="KW-0645">Protease</keyword>
<dbReference type="InterPro" id="IPR038765">
    <property type="entry name" value="Papain-like_cys_pep_sf"/>
</dbReference>
<keyword evidence="8" id="KW-1185">Reference proteome</keyword>
<feature type="region of interest" description="Disordered" evidence="5">
    <location>
        <begin position="94"/>
        <end position="113"/>
    </location>
</feature>
<dbReference type="Proteomes" id="UP000176998">
    <property type="component" value="Unassembled WGS sequence"/>
</dbReference>
<feature type="compositionally biased region" description="Polar residues" evidence="5">
    <location>
        <begin position="140"/>
        <end position="152"/>
    </location>
</feature>
<protein>
    <submittedName>
        <fullName evidence="7">Ulp1 protease family protein</fullName>
    </submittedName>
</protein>
<keyword evidence="4" id="KW-0788">Thiol protease</keyword>
<evidence type="ECO:0000313" key="7">
    <source>
        <dbReference type="EMBL" id="OHE92303.1"/>
    </source>
</evidence>
<proteinExistence type="inferred from homology"/>
<dbReference type="Gene3D" id="3.40.395.10">
    <property type="entry name" value="Adenoviral Proteinase, Chain A"/>
    <property type="match status" value="1"/>
</dbReference>
<evidence type="ECO:0000256" key="1">
    <source>
        <dbReference type="ARBA" id="ARBA00005234"/>
    </source>
</evidence>
<evidence type="ECO:0000256" key="4">
    <source>
        <dbReference type="ARBA" id="ARBA00022807"/>
    </source>
</evidence>
<dbReference type="PANTHER" id="PTHR12606">
    <property type="entry name" value="SENTRIN/SUMO-SPECIFIC PROTEASE"/>
    <property type="match status" value="1"/>
</dbReference>
<dbReference type="GO" id="GO:0016929">
    <property type="term" value="F:deSUMOylase activity"/>
    <property type="evidence" value="ECO:0007669"/>
    <property type="project" value="TreeGrafter"/>
</dbReference>
<dbReference type="GO" id="GO:0005634">
    <property type="term" value="C:nucleus"/>
    <property type="evidence" value="ECO:0007669"/>
    <property type="project" value="TreeGrafter"/>
</dbReference>
<evidence type="ECO:0000256" key="5">
    <source>
        <dbReference type="SAM" id="MobiDB-lite"/>
    </source>
</evidence>
<accession>A0A1G4AT89</accession>
<feature type="region of interest" description="Disordered" evidence="5">
    <location>
        <begin position="390"/>
        <end position="430"/>
    </location>
</feature>
<feature type="region of interest" description="Disordered" evidence="5">
    <location>
        <begin position="833"/>
        <end position="872"/>
    </location>
</feature>
<dbReference type="GO" id="GO:0016926">
    <property type="term" value="P:protein desumoylation"/>
    <property type="evidence" value="ECO:0007669"/>
    <property type="project" value="TreeGrafter"/>
</dbReference>
<keyword evidence="3" id="KW-0378">Hydrolase</keyword>
<evidence type="ECO:0000313" key="8">
    <source>
        <dbReference type="Proteomes" id="UP000176998"/>
    </source>
</evidence>
<evidence type="ECO:0000259" key="6">
    <source>
        <dbReference type="PROSITE" id="PS50600"/>
    </source>
</evidence>
<gene>
    <name evidence="7" type="ORF">CORC01_12418</name>
</gene>
<comment type="similarity">
    <text evidence="1">Belongs to the peptidase C48 family.</text>
</comment>
<name>A0A1G4AT89_9PEZI</name>
<sequence>MAPDQQQIPNHRAPRVKPQQIFEGRVGFFIPREECLASSKNGRAKPPKIEKPRTFEFSCESHRPSQKALVNSGLDHRVRLVGTHAPQQLTTFIQTTDSPKSGPKRVSVEQTEIPKTACQKAEEAEHLREATHKKEEKTSRSANTIHSPQKDQQPLLGILKARGLFPTRSSRLTETPLFTPAKAKDEKSRICSKGRRQIPGPSKNEKQRKFSSEDLFVRQLPNKAILFPRSRQSAYLRPATTPARLAPQATRIAKSSRHLPALERLLPGVHTAVSRAQRLSLKDLVIQPEGRIELFGPSGPVTTELAKRTQGNHTITASVSTRKCSHSSSSFHLCYSNSEAESESEDTCLSSPSAVSPGACSLCPNQSTIVIPPNELKLIEVNGNSRTRRFGVQGSTLKTITAQPTEQESRSTDEGSPATNPSRKRSAQDSEFDLILANATDGREPVQEPLANARGAAVLVPNEEDRPRDYANWLINIMTSVRGTVTKVSGSIVGYVYPRNHTFIPIERLSRDQRNGDTGTKRIKLEVVDEFADESPAVQQRGGVANMESFKTNLIWVDESTRIAHWHHVAPLVRSLRSFCRRIEKRRSGSRDGSPVFRVDDENPVQHIYVLSPYLKTFQQTAWILESIYSHTFLTDLKTTFKVPQSVMNYTFSPEENFAITMAQRLFDHFPDECTPVLIEAGVPRRVIQGISADLVALASRKPMPGLVQRAGLVGKVMKFFRGRDTFGIEASEDPVSRIDVAMPGSFPDTKTNSEVLDEEAEASIKVNYRRQIPSAHAITNSGNYCPPARTTDAYMFVKDHLVDIANQRRSAYKNPPPGMVSDDLICKPSPISALKRDKQSPASLKRLHKSRSLKRVQFSSAKQSTPSPLKSTSFLNRIFGSPTVFGSPLAYVVDTSPLSDAQIDGLSDSRTTEIPDQYPCTEPKSEDILEDSDGEKIAARCQPQLLQHLRKSLNGLEAKGFFIKDEDQDPSSCPPSPLTLPTLADLTISDDKEEELEDLSLALQLLLDVDEARRREEEEKKARKAKEERLLKTGGLRVPRRRLVTSLPVEWTERVNATMRANPQQTLATTAESVSLKRHDFAKVVPATVWLNDEIVNGALQWLDRYVNVAVGAVDVKAPNRVCVAMGSFFYKRLEENGVQNTERALRRYGVNKNNFLNLETILMPICKNNHWTLLVIRPKMRTVSHMDSFNPAGSTAHTNRALAWVQAFLGGDYKASEWKAVTHEAPMQTNGYDCGVFTITNGMCLALGLNAIDAYSGEDLPEQRLRIAGMLLNKGFSGEFDLADL</sequence>
<dbReference type="InterPro" id="IPR003653">
    <property type="entry name" value="Peptidase_C48_C"/>
</dbReference>
<comment type="caution">
    <text evidence="7">The sequence shown here is derived from an EMBL/GenBank/DDBJ whole genome shotgun (WGS) entry which is preliminary data.</text>
</comment>
<dbReference type="EMBL" id="MJBS01000152">
    <property type="protein sequence ID" value="OHE92303.1"/>
    <property type="molecule type" value="Genomic_DNA"/>
</dbReference>